<feature type="region of interest" description="Disordered" evidence="1">
    <location>
        <begin position="24"/>
        <end position="123"/>
    </location>
</feature>
<protein>
    <submittedName>
        <fullName evidence="2">Uncharacterized protein</fullName>
    </submittedName>
</protein>
<feature type="compositionally biased region" description="Basic and acidic residues" evidence="1">
    <location>
        <begin position="30"/>
        <end position="51"/>
    </location>
</feature>
<dbReference type="AlphaFoldDB" id="A0A7S1FIX1"/>
<proteinExistence type="predicted"/>
<gene>
    <name evidence="2" type="ORF">NSCI0253_LOCUS45212</name>
</gene>
<organism evidence="2">
    <name type="scientific">Noctiluca scintillans</name>
    <name type="common">Sea sparkle</name>
    <name type="synonym">Red tide dinoflagellate</name>
    <dbReference type="NCBI Taxonomy" id="2966"/>
    <lineage>
        <taxon>Eukaryota</taxon>
        <taxon>Sar</taxon>
        <taxon>Alveolata</taxon>
        <taxon>Dinophyceae</taxon>
        <taxon>Noctilucales</taxon>
        <taxon>Noctilucaceae</taxon>
        <taxon>Noctiluca</taxon>
    </lineage>
</organism>
<reference evidence="2" key="1">
    <citation type="submission" date="2021-01" db="EMBL/GenBank/DDBJ databases">
        <authorList>
            <person name="Corre E."/>
            <person name="Pelletier E."/>
            <person name="Niang G."/>
            <person name="Scheremetjew M."/>
            <person name="Finn R."/>
            <person name="Kale V."/>
            <person name="Holt S."/>
            <person name="Cochrane G."/>
            <person name="Meng A."/>
            <person name="Brown T."/>
            <person name="Cohen L."/>
        </authorList>
    </citation>
    <scope>NUCLEOTIDE SEQUENCE</scope>
</reference>
<feature type="compositionally biased region" description="Polar residues" evidence="1">
    <location>
        <begin position="52"/>
        <end position="72"/>
    </location>
</feature>
<accession>A0A7S1FIX1</accession>
<evidence type="ECO:0000256" key="1">
    <source>
        <dbReference type="SAM" id="MobiDB-lite"/>
    </source>
</evidence>
<evidence type="ECO:0000313" key="2">
    <source>
        <dbReference type="EMBL" id="CAD8870855.1"/>
    </source>
</evidence>
<name>A0A7S1FIX1_NOCSC</name>
<sequence length="123" mass="13518">MAQAFLRHIKSTVVAMHVFACCMPSTQPTTDKETEVPLDRKDKGVNFEPDARSQSPTGRSNQRKATGYTKTQPESDEEEAGVKFNSSEAPSPDQGLPRASRSKARKGTGFVKKTFPPSDDEED</sequence>
<dbReference type="EMBL" id="HBFQ01063857">
    <property type="protein sequence ID" value="CAD8870855.1"/>
    <property type="molecule type" value="Transcribed_RNA"/>
</dbReference>